<dbReference type="RefSeq" id="WP_175489241.1">
    <property type="nucleotide sequence ID" value="NZ_FOFB01000003.1"/>
</dbReference>
<dbReference type="EMBL" id="FOFB01000003">
    <property type="protein sequence ID" value="SEP87228.1"/>
    <property type="molecule type" value="Genomic_DNA"/>
</dbReference>
<feature type="transmembrane region" description="Helical" evidence="1">
    <location>
        <begin position="16"/>
        <end position="37"/>
    </location>
</feature>
<dbReference type="InParanoid" id="A0A1H9BG32"/>
<keyword evidence="1" id="KW-0812">Transmembrane</keyword>
<protein>
    <submittedName>
        <fullName evidence="2">Uncharacterized protein</fullName>
    </submittedName>
</protein>
<name>A0A1H9BG32_9BACT</name>
<proteinExistence type="predicted"/>
<organism evidence="2 3">
    <name type="scientific">Neolewinella agarilytica</name>
    <dbReference type="NCBI Taxonomy" id="478744"/>
    <lineage>
        <taxon>Bacteria</taxon>
        <taxon>Pseudomonadati</taxon>
        <taxon>Bacteroidota</taxon>
        <taxon>Saprospiria</taxon>
        <taxon>Saprospirales</taxon>
        <taxon>Lewinellaceae</taxon>
        <taxon>Neolewinella</taxon>
    </lineage>
</organism>
<dbReference type="Proteomes" id="UP000199021">
    <property type="component" value="Unassembled WGS sequence"/>
</dbReference>
<keyword evidence="1" id="KW-0472">Membrane</keyword>
<reference evidence="3" key="1">
    <citation type="submission" date="2016-10" db="EMBL/GenBank/DDBJ databases">
        <authorList>
            <person name="Varghese N."/>
            <person name="Submissions S."/>
        </authorList>
    </citation>
    <scope>NUCLEOTIDE SEQUENCE [LARGE SCALE GENOMIC DNA]</scope>
    <source>
        <strain evidence="3">DSM 24740</strain>
    </source>
</reference>
<dbReference type="AlphaFoldDB" id="A0A1H9BG32"/>
<sequence length="55" mass="6133">MSDHPAGAKPTSKFKLLLYVILGIILLTVFLEMTGLADVAGKRENQEIIDRPHDR</sequence>
<keyword evidence="3" id="KW-1185">Reference proteome</keyword>
<evidence type="ECO:0000313" key="2">
    <source>
        <dbReference type="EMBL" id="SEP87228.1"/>
    </source>
</evidence>
<keyword evidence="1" id="KW-1133">Transmembrane helix</keyword>
<accession>A0A1H9BG32</accession>
<evidence type="ECO:0000256" key="1">
    <source>
        <dbReference type="SAM" id="Phobius"/>
    </source>
</evidence>
<gene>
    <name evidence="2" type="ORF">SAMN05444359_10390</name>
</gene>
<evidence type="ECO:0000313" key="3">
    <source>
        <dbReference type="Proteomes" id="UP000199021"/>
    </source>
</evidence>